<dbReference type="SFLD" id="SFLDG01140">
    <property type="entry name" value="C2.B:_Phosphomannomutase_and_P"/>
    <property type="match status" value="1"/>
</dbReference>
<dbReference type="PROSITE" id="PS01229">
    <property type="entry name" value="COF_2"/>
    <property type="match status" value="1"/>
</dbReference>
<keyword evidence="1" id="KW-0378">Hydrolase</keyword>
<dbReference type="GO" id="GO:0005829">
    <property type="term" value="C:cytosol"/>
    <property type="evidence" value="ECO:0007669"/>
    <property type="project" value="TreeGrafter"/>
</dbReference>
<dbReference type="Gene3D" id="3.40.50.1000">
    <property type="entry name" value="HAD superfamily/HAD-like"/>
    <property type="match status" value="1"/>
</dbReference>
<evidence type="ECO:0000313" key="2">
    <source>
        <dbReference type="Proteomes" id="UP000253314"/>
    </source>
</evidence>
<proteinExistence type="predicted"/>
<protein>
    <submittedName>
        <fullName evidence="1">Cof-type HAD-IIB family hydrolase</fullName>
    </submittedName>
</protein>
<comment type="caution">
    <text evidence="1">The sequence shown here is derived from an EMBL/GenBank/DDBJ whole genome shotgun (WGS) entry which is preliminary data.</text>
</comment>
<organism evidence="1 2">
    <name type="scientific">Bacillus taeanensis</name>
    <dbReference type="NCBI Taxonomy" id="273032"/>
    <lineage>
        <taxon>Bacteria</taxon>
        <taxon>Bacillati</taxon>
        <taxon>Bacillota</taxon>
        <taxon>Bacilli</taxon>
        <taxon>Bacillales</taxon>
        <taxon>Bacillaceae</taxon>
        <taxon>Bacillus</taxon>
    </lineage>
</organism>
<dbReference type="NCBIfam" id="TIGR01484">
    <property type="entry name" value="HAD-SF-IIB"/>
    <property type="match status" value="1"/>
</dbReference>
<dbReference type="InterPro" id="IPR000150">
    <property type="entry name" value="Cof"/>
</dbReference>
<sequence length="259" mass="29378">MEKKLVFFDIDGTLLDGEKRLPLSTKQAVKALKESDVEVAIATGRAPFMFKELLEELEIDSFVSFNGQYVVYKGDVIYKNPIDQKIIAELENYTSDKNHPLVFQDHLGMKANYESHPHIDTSINSLKIGHYPTYDAAYYKNREIYQILLFCEEHDEKQYSDRFSELSFIRWHHYSADVLPLGGSKAVGIQRMLERIDVKKENVYAFGDGLNDIEMLQFVGQGIAMGNAAKVVQEAADLVTKDVKEEGIPYGLKLAGLLS</sequence>
<name>A0A366XUC1_9BACI</name>
<dbReference type="Gene3D" id="3.30.1240.10">
    <property type="match status" value="1"/>
</dbReference>
<dbReference type="SFLD" id="SFLDG01144">
    <property type="entry name" value="C2.B.4:_PGP_Like"/>
    <property type="match status" value="1"/>
</dbReference>
<dbReference type="EMBL" id="QOCW01000012">
    <property type="protein sequence ID" value="RBW69256.1"/>
    <property type="molecule type" value="Genomic_DNA"/>
</dbReference>
<dbReference type="RefSeq" id="WP_113806463.1">
    <property type="nucleotide sequence ID" value="NZ_QOCW01000012.1"/>
</dbReference>
<dbReference type="OrthoDB" id="9810101at2"/>
<dbReference type="Pfam" id="PF08282">
    <property type="entry name" value="Hydrolase_3"/>
    <property type="match status" value="1"/>
</dbReference>
<dbReference type="InterPro" id="IPR036412">
    <property type="entry name" value="HAD-like_sf"/>
</dbReference>
<dbReference type="PANTHER" id="PTHR10000:SF25">
    <property type="entry name" value="PHOSPHATASE YKRA-RELATED"/>
    <property type="match status" value="1"/>
</dbReference>
<dbReference type="AlphaFoldDB" id="A0A366XUC1"/>
<dbReference type="PANTHER" id="PTHR10000">
    <property type="entry name" value="PHOSPHOSERINE PHOSPHATASE"/>
    <property type="match status" value="1"/>
</dbReference>
<reference evidence="1 2" key="1">
    <citation type="submission" date="2018-07" db="EMBL/GenBank/DDBJ databases">
        <title>Lottiidibacillus patelloidae gen. nov., sp. nov., isolated from the intestinal tract of a marine limpet and the reclassification of B. taeanensis BH030017T, B. algicola KMM 3737T and B. hwajinpoensis SW-72T as genus Lottiidibacillus.</title>
        <authorList>
            <person name="Liu R."/>
            <person name="Huang Z."/>
        </authorList>
    </citation>
    <scope>NUCLEOTIDE SEQUENCE [LARGE SCALE GENOMIC DNA]</scope>
    <source>
        <strain evidence="1 2">BH030017</strain>
    </source>
</reference>
<keyword evidence="2" id="KW-1185">Reference proteome</keyword>
<dbReference type="InterPro" id="IPR023214">
    <property type="entry name" value="HAD_sf"/>
</dbReference>
<dbReference type="GO" id="GO:0016791">
    <property type="term" value="F:phosphatase activity"/>
    <property type="evidence" value="ECO:0007669"/>
    <property type="project" value="TreeGrafter"/>
</dbReference>
<dbReference type="NCBIfam" id="TIGR00099">
    <property type="entry name" value="Cof-subfamily"/>
    <property type="match status" value="1"/>
</dbReference>
<dbReference type="InterPro" id="IPR006379">
    <property type="entry name" value="HAD-SF_hydro_IIB"/>
</dbReference>
<dbReference type="GO" id="GO:0000287">
    <property type="term" value="F:magnesium ion binding"/>
    <property type="evidence" value="ECO:0007669"/>
    <property type="project" value="TreeGrafter"/>
</dbReference>
<evidence type="ECO:0000313" key="1">
    <source>
        <dbReference type="EMBL" id="RBW69256.1"/>
    </source>
</evidence>
<dbReference type="SUPFAM" id="SSF56784">
    <property type="entry name" value="HAD-like"/>
    <property type="match status" value="1"/>
</dbReference>
<dbReference type="SFLD" id="SFLDS00003">
    <property type="entry name" value="Haloacid_Dehalogenase"/>
    <property type="match status" value="1"/>
</dbReference>
<dbReference type="Proteomes" id="UP000253314">
    <property type="component" value="Unassembled WGS sequence"/>
</dbReference>
<dbReference type="CDD" id="cd07517">
    <property type="entry name" value="HAD_HPP"/>
    <property type="match status" value="1"/>
</dbReference>
<gene>
    <name evidence="1" type="ORF">DS031_12825</name>
</gene>
<accession>A0A366XUC1</accession>